<name>A0AAV8YQ97_9CUCU</name>
<feature type="domain" description="Poly(A) RNA polymerase mitochondrial-like central palm" evidence="10">
    <location>
        <begin position="39"/>
        <end position="149"/>
    </location>
</feature>
<dbReference type="Pfam" id="PF22600">
    <property type="entry name" value="MTPAP-like_central"/>
    <property type="match status" value="1"/>
</dbReference>
<evidence type="ECO:0000256" key="1">
    <source>
        <dbReference type="ARBA" id="ARBA00001936"/>
    </source>
</evidence>
<dbReference type="InterPro" id="IPR043519">
    <property type="entry name" value="NT_sf"/>
</dbReference>
<evidence type="ECO:0000259" key="10">
    <source>
        <dbReference type="Pfam" id="PF22600"/>
    </source>
</evidence>
<dbReference type="SUPFAM" id="SSF81631">
    <property type="entry name" value="PAP/OAS1 substrate-binding domain"/>
    <property type="match status" value="1"/>
</dbReference>
<evidence type="ECO:0000256" key="3">
    <source>
        <dbReference type="ARBA" id="ARBA00004496"/>
    </source>
</evidence>
<evidence type="ECO:0000256" key="7">
    <source>
        <dbReference type="ARBA" id="ARBA00022842"/>
    </source>
</evidence>
<evidence type="ECO:0000313" key="12">
    <source>
        <dbReference type="Proteomes" id="UP001162162"/>
    </source>
</evidence>
<comment type="cofactor">
    <cofactor evidence="1">
        <name>Mn(2+)</name>
        <dbReference type="ChEBI" id="CHEBI:29035"/>
    </cofactor>
</comment>
<dbReference type="Proteomes" id="UP001162162">
    <property type="component" value="Unassembled WGS sequence"/>
</dbReference>
<dbReference type="InterPro" id="IPR054708">
    <property type="entry name" value="MTPAP-like_central"/>
</dbReference>
<accession>A0AAV8YQ97</accession>
<feature type="domain" description="PAP-associated" evidence="9">
    <location>
        <begin position="223"/>
        <end position="283"/>
    </location>
</feature>
<dbReference type="Gene3D" id="3.30.460.10">
    <property type="entry name" value="Beta Polymerase, domain 2"/>
    <property type="match status" value="1"/>
</dbReference>
<keyword evidence="12" id="KW-1185">Reference proteome</keyword>
<sequence length="308" mass="35241">MDIMIRRAHGLVERFKSRSELMRIDPHPPGLLTGGPWDQLNQAIWDKCLNSYGLFMVGSTMSGFGLESSDIDMCLLTKPSTNDPRLDSLHHLNSIRHLLMKGGLTAEPELILAKVPILKFKDKETGFEIDLNCNNSVGIRNTHLLHCYAKLDWRVRPLVIMVKLWAQANHINDAKNMTVSSYSWALMVIHYLQCGVTPPNHSMDVQEEIASIRHFKSDNGMCLGELLVGFLHYYSVFNYNQYAISVRAGCRLPIDECRYLKAPKNDPHQWKYLCIEEPFDFTNTARSVFDVDVFKHIRNVITSSCQEL</sequence>
<evidence type="ECO:0000256" key="2">
    <source>
        <dbReference type="ARBA" id="ARBA00001946"/>
    </source>
</evidence>
<comment type="caution">
    <text evidence="11">The sequence shown here is derived from an EMBL/GenBank/DDBJ whole genome shotgun (WGS) entry which is preliminary data.</text>
</comment>
<dbReference type="PANTHER" id="PTHR12271:SF40">
    <property type="entry name" value="POLY(A) RNA POLYMERASE GLD2"/>
    <property type="match status" value="1"/>
</dbReference>
<dbReference type="GO" id="GO:0005737">
    <property type="term" value="C:cytoplasm"/>
    <property type="evidence" value="ECO:0007669"/>
    <property type="project" value="UniProtKB-SubCell"/>
</dbReference>
<evidence type="ECO:0008006" key="13">
    <source>
        <dbReference type="Google" id="ProtNLM"/>
    </source>
</evidence>
<evidence type="ECO:0000256" key="4">
    <source>
        <dbReference type="ARBA" id="ARBA00022490"/>
    </source>
</evidence>
<dbReference type="AlphaFoldDB" id="A0AAV8YQ97"/>
<dbReference type="GO" id="GO:0031123">
    <property type="term" value="P:RNA 3'-end processing"/>
    <property type="evidence" value="ECO:0007669"/>
    <property type="project" value="TreeGrafter"/>
</dbReference>
<comment type="cofactor">
    <cofactor evidence="2">
        <name>Mg(2+)</name>
        <dbReference type="ChEBI" id="CHEBI:18420"/>
    </cofactor>
</comment>
<dbReference type="CDD" id="cd05402">
    <property type="entry name" value="NT_PAP_TUTase"/>
    <property type="match status" value="1"/>
</dbReference>
<keyword evidence="5" id="KW-0808">Transferase</keyword>
<comment type="subcellular location">
    <subcellularLocation>
        <location evidence="3">Cytoplasm</location>
    </subcellularLocation>
</comment>
<protein>
    <recommendedName>
        <fullName evidence="13">PAP-associated domain-containing protein</fullName>
    </recommendedName>
</protein>
<dbReference type="SUPFAM" id="SSF81301">
    <property type="entry name" value="Nucleotidyltransferase"/>
    <property type="match status" value="1"/>
</dbReference>
<evidence type="ECO:0000256" key="8">
    <source>
        <dbReference type="ARBA" id="ARBA00038491"/>
    </source>
</evidence>
<evidence type="ECO:0000256" key="5">
    <source>
        <dbReference type="ARBA" id="ARBA00022679"/>
    </source>
</evidence>
<dbReference type="PANTHER" id="PTHR12271">
    <property type="entry name" value="POLY A POLYMERASE CID PAP -RELATED"/>
    <property type="match status" value="1"/>
</dbReference>
<dbReference type="InterPro" id="IPR002058">
    <property type="entry name" value="PAP_assoc"/>
</dbReference>
<dbReference type="GO" id="GO:0046872">
    <property type="term" value="F:metal ion binding"/>
    <property type="evidence" value="ECO:0007669"/>
    <property type="project" value="UniProtKB-KW"/>
</dbReference>
<keyword evidence="7" id="KW-0460">Magnesium</keyword>
<reference evidence="11" key="1">
    <citation type="journal article" date="2023" name="Insect Mol. Biol.">
        <title>Genome sequencing provides insights into the evolution of gene families encoding plant cell wall-degrading enzymes in longhorned beetles.</title>
        <authorList>
            <person name="Shin N.R."/>
            <person name="Okamura Y."/>
            <person name="Kirsch R."/>
            <person name="Pauchet Y."/>
        </authorList>
    </citation>
    <scope>NUCLEOTIDE SEQUENCE</scope>
    <source>
        <strain evidence="11">AMC_N1</strain>
    </source>
</reference>
<comment type="similarity">
    <text evidence="8">Belongs to the DNA polymerase type-B-like family. GLD2 subfamily.</text>
</comment>
<evidence type="ECO:0000256" key="6">
    <source>
        <dbReference type="ARBA" id="ARBA00022723"/>
    </source>
</evidence>
<dbReference type="Gene3D" id="1.10.1410.10">
    <property type="match status" value="1"/>
</dbReference>
<organism evidence="11 12">
    <name type="scientific">Aromia moschata</name>
    <dbReference type="NCBI Taxonomy" id="1265417"/>
    <lineage>
        <taxon>Eukaryota</taxon>
        <taxon>Metazoa</taxon>
        <taxon>Ecdysozoa</taxon>
        <taxon>Arthropoda</taxon>
        <taxon>Hexapoda</taxon>
        <taxon>Insecta</taxon>
        <taxon>Pterygota</taxon>
        <taxon>Neoptera</taxon>
        <taxon>Endopterygota</taxon>
        <taxon>Coleoptera</taxon>
        <taxon>Polyphaga</taxon>
        <taxon>Cucujiformia</taxon>
        <taxon>Chrysomeloidea</taxon>
        <taxon>Cerambycidae</taxon>
        <taxon>Cerambycinae</taxon>
        <taxon>Callichromatini</taxon>
        <taxon>Aromia</taxon>
    </lineage>
</organism>
<dbReference type="EMBL" id="JAPWTK010000063">
    <property type="protein sequence ID" value="KAJ8952939.1"/>
    <property type="molecule type" value="Genomic_DNA"/>
</dbReference>
<evidence type="ECO:0000313" key="11">
    <source>
        <dbReference type="EMBL" id="KAJ8952939.1"/>
    </source>
</evidence>
<gene>
    <name evidence="11" type="ORF">NQ318_006556</name>
</gene>
<evidence type="ECO:0000259" key="9">
    <source>
        <dbReference type="Pfam" id="PF03828"/>
    </source>
</evidence>
<keyword evidence="6" id="KW-0479">Metal-binding</keyword>
<proteinExistence type="inferred from homology"/>
<keyword evidence="4" id="KW-0963">Cytoplasm</keyword>
<dbReference type="GO" id="GO:1990817">
    <property type="term" value="F:poly(A) RNA polymerase activity"/>
    <property type="evidence" value="ECO:0007669"/>
    <property type="project" value="TreeGrafter"/>
</dbReference>
<feature type="non-terminal residue" evidence="11">
    <location>
        <position position="308"/>
    </location>
</feature>
<dbReference type="Pfam" id="PF03828">
    <property type="entry name" value="PAP_assoc"/>
    <property type="match status" value="1"/>
</dbReference>